<reference evidence="1 2" key="1">
    <citation type="submission" date="2020-02" db="EMBL/GenBank/DDBJ databases">
        <title>Genome sequencing of Aeromonas rivipollensis.</title>
        <authorList>
            <person name="Fono-Tamo Ubani E.K."/>
            <person name="Lekota K.E."/>
        </authorList>
    </citation>
    <scope>NUCLEOTIDE SEQUENCE [LARGE SCALE GENOMIC DNA]</scope>
    <source>
        <strain evidence="1 2">G87</strain>
    </source>
</reference>
<name>A0AAW9Y913_9GAMM</name>
<comment type="caution">
    <text evidence="1">The sequence shown here is derived from an EMBL/GenBank/DDBJ whole genome shotgun (WGS) entry which is preliminary data.</text>
</comment>
<dbReference type="InterPro" id="IPR043129">
    <property type="entry name" value="ATPase_NBD"/>
</dbReference>
<dbReference type="AlphaFoldDB" id="A0AAW9Y913"/>
<dbReference type="SUPFAM" id="SSF53067">
    <property type="entry name" value="Actin-like ATPase domain"/>
    <property type="match status" value="1"/>
</dbReference>
<dbReference type="Proteomes" id="UP000480681">
    <property type="component" value="Unassembled WGS sequence"/>
</dbReference>
<dbReference type="Gene3D" id="3.30.420.380">
    <property type="match status" value="1"/>
</dbReference>
<evidence type="ECO:0000313" key="1">
    <source>
        <dbReference type="EMBL" id="NEX74750.1"/>
    </source>
</evidence>
<evidence type="ECO:0000313" key="2">
    <source>
        <dbReference type="Proteomes" id="UP000480681"/>
    </source>
</evidence>
<accession>A0AAW9Y913</accession>
<dbReference type="RefSeq" id="WP_163148098.1">
    <property type="nucleotide sequence ID" value="NZ_JAAIKZ010000013.1"/>
</dbReference>
<sequence length="288" mass="31166">MKSLFRRSPPSHQVGLLLASDRILLACVEPVPIFTSRAINGPNDWPKAMGELFAQHGLAKSKVRVALAASLYQQIQIDKPAVPDAEMAGALPWAIKDFVNEPVLQLAMDYVDLPTPPAGRPRINVICVPKSRVQQLADAVNGVATLEAIVSDELAMTALYEADQTVRMLLWQPRGQELQLLVFYRGGLCFSRPLRGFVGLTGAHEPDQGMLDGLTLEIQRSLDYLAGQLKLPEPGQMQLAIGSPFIGTLVRHLEQAFGFPVSAMANKAVLAGVEYLSAYGAALGRSEG</sequence>
<proteinExistence type="predicted"/>
<protein>
    <submittedName>
        <fullName evidence="1">MSHA biogenesis protein MshI</fullName>
    </submittedName>
</protein>
<dbReference type="EMBL" id="JAAIKZ010000013">
    <property type="protein sequence ID" value="NEX74750.1"/>
    <property type="molecule type" value="Genomic_DNA"/>
</dbReference>
<organism evidence="1 2">
    <name type="scientific">Aeromonas rivipollensis</name>
    <dbReference type="NCBI Taxonomy" id="948519"/>
    <lineage>
        <taxon>Bacteria</taxon>
        <taxon>Pseudomonadati</taxon>
        <taxon>Pseudomonadota</taxon>
        <taxon>Gammaproteobacteria</taxon>
        <taxon>Aeromonadales</taxon>
        <taxon>Aeromonadaceae</taxon>
        <taxon>Aeromonas</taxon>
    </lineage>
</organism>
<gene>
    <name evidence="1" type="ORF">G4911_08360</name>
</gene>